<name>A0A8T0TBQ8_PANVG</name>
<feature type="compositionally biased region" description="Pro residues" evidence="1">
    <location>
        <begin position="182"/>
        <end position="194"/>
    </location>
</feature>
<dbReference type="EMBL" id="CM029044">
    <property type="protein sequence ID" value="KAG2606554.1"/>
    <property type="molecule type" value="Genomic_DNA"/>
</dbReference>
<organism evidence="2 3">
    <name type="scientific">Panicum virgatum</name>
    <name type="common">Blackwell switchgrass</name>
    <dbReference type="NCBI Taxonomy" id="38727"/>
    <lineage>
        <taxon>Eukaryota</taxon>
        <taxon>Viridiplantae</taxon>
        <taxon>Streptophyta</taxon>
        <taxon>Embryophyta</taxon>
        <taxon>Tracheophyta</taxon>
        <taxon>Spermatophyta</taxon>
        <taxon>Magnoliopsida</taxon>
        <taxon>Liliopsida</taxon>
        <taxon>Poales</taxon>
        <taxon>Poaceae</taxon>
        <taxon>PACMAD clade</taxon>
        <taxon>Panicoideae</taxon>
        <taxon>Panicodae</taxon>
        <taxon>Paniceae</taxon>
        <taxon>Panicinae</taxon>
        <taxon>Panicum</taxon>
        <taxon>Panicum sect. Hiantes</taxon>
    </lineage>
</organism>
<evidence type="ECO:0000313" key="2">
    <source>
        <dbReference type="EMBL" id="KAG2606554.1"/>
    </source>
</evidence>
<gene>
    <name evidence="2" type="ORF">PVAP13_4NG046098</name>
</gene>
<feature type="compositionally biased region" description="Basic residues" evidence="1">
    <location>
        <begin position="78"/>
        <end position="97"/>
    </location>
</feature>
<keyword evidence="3" id="KW-1185">Reference proteome</keyword>
<accession>A0A8T0TBQ8</accession>
<evidence type="ECO:0000256" key="1">
    <source>
        <dbReference type="SAM" id="MobiDB-lite"/>
    </source>
</evidence>
<dbReference type="AlphaFoldDB" id="A0A8T0TBQ8"/>
<reference evidence="2" key="1">
    <citation type="submission" date="2020-05" db="EMBL/GenBank/DDBJ databases">
        <title>WGS assembly of Panicum virgatum.</title>
        <authorList>
            <person name="Lovell J.T."/>
            <person name="Jenkins J."/>
            <person name="Shu S."/>
            <person name="Juenger T.E."/>
            <person name="Schmutz J."/>
        </authorList>
    </citation>
    <scope>NUCLEOTIDE SEQUENCE</scope>
    <source>
        <strain evidence="2">AP13</strain>
    </source>
</reference>
<protein>
    <submittedName>
        <fullName evidence="2">Uncharacterized protein</fullName>
    </submittedName>
</protein>
<feature type="region of interest" description="Disordered" evidence="1">
    <location>
        <begin position="38"/>
        <end position="107"/>
    </location>
</feature>
<feature type="compositionally biased region" description="Low complexity" evidence="1">
    <location>
        <begin position="195"/>
        <end position="208"/>
    </location>
</feature>
<proteinExistence type="predicted"/>
<feature type="compositionally biased region" description="Low complexity" evidence="1">
    <location>
        <begin position="151"/>
        <end position="181"/>
    </location>
</feature>
<sequence length="269" mass="28505">MSVHELIHSFMSSIHFSISISTTKNSLRGTHLSVVRRGGAIRRSSHGSASSECGPSDRKAFNPVRPSPPSSSLPSARPRPRLCPHRRCQTAERRRRPTTTSSPPRLICLLRRSPHPDVGCLAALQGRGHPLRRSPARVVNPPSRPRRCSPTHRSAASHAARPSSTPSRASTSPPRSGSSLPLAPPRRPPPPDPRPLALHRTTAAAALPSMENCPLGSSSSSPRGGGSYFAVSSSSSTAADCTEILCQSASSHGTRLNAARTSIPNLPPS</sequence>
<evidence type="ECO:0000313" key="3">
    <source>
        <dbReference type="Proteomes" id="UP000823388"/>
    </source>
</evidence>
<dbReference type="Proteomes" id="UP000823388">
    <property type="component" value="Chromosome 4N"/>
</dbReference>
<comment type="caution">
    <text evidence="2">The sequence shown here is derived from an EMBL/GenBank/DDBJ whole genome shotgun (WGS) entry which is preliminary data.</text>
</comment>
<feature type="region of interest" description="Disordered" evidence="1">
    <location>
        <begin position="120"/>
        <end position="233"/>
    </location>
</feature>
<feature type="region of interest" description="Disordered" evidence="1">
    <location>
        <begin position="249"/>
        <end position="269"/>
    </location>
</feature>